<accession>A0A017TFH3</accession>
<evidence type="ECO:0000256" key="10">
    <source>
        <dbReference type="PROSITE-ProRule" id="PRU00339"/>
    </source>
</evidence>
<dbReference type="PROSITE" id="PS50005">
    <property type="entry name" value="TPR"/>
    <property type="match status" value="1"/>
</dbReference>
<dbReference type="InterPro" id="IPR039426">
    <property type="entry name" value="TonB-dep_rcpt-like"/>
</dbReference>
<evidence type="ECO:0000256" key="9">
    <source>
        <dbReference type="ARBA" id="ARBA00023237"/>
    </source>
</evidence>
<keyword evidence="7 11" id="KW-0472">Membrane</keyword>
<dbReference type="Pfam" id="PF07715">
    <property type="entry name" value="Plug"/>
    <property type="match status" value="1"/>
</dbReference>
<comment type="subcellular location">
    <subcellularLocation>
        <location evidence="1 11">Cell outer membrane</location>
        <topology evidence="1 11">Multi-pass membrane protein</topology>
    </subcellularLocation>
</comment>
<evidence type="ECO:0000256" key="4">
    <source>
        <dbReference type="ARBA" id="ARBA00022692"/>
    </source>
</evidence>
<dbReference type="PANTHER" id="PTHR30069:SF29">
    <property type="entry name" value="HEMOGLOBIN AND HEMOGLOBIN-HAPTOGLOBIN-BINDING PROTEIN 1-RELATED"/>
    <property type="match status" value="1"/>
</dbReference>
<feature type="domain" description="PEGA" evidence="15">
    <location>
        <begin position="296"/>
        <end position="357"/>
    </location>
</feature>
<dbReference type="InterPro" id="IPR036942">
    <property type="entry name" value="Beta-barrel_TonB_sf"/>
</dbReference>
<feature type="domain" description="PEGA" evidence="15">
    <location>
        <begin position="247"/>
        <end position="292"/>
    </location>
</feature>
<dbReference type="Proteomes" id="UP000019678">
    <property type="component" value="Unassembled WGS sequence"/>
</dbReference>
<dbReference type="EMBL" id="ASRX01000009">
    <property type="protein sequence ID" value="EYF07540.1"/>
    <property type="molecule type" value="Genomic_DNA"/>
</dbReference>
<dbReference type="InterPro" id="IPR011990">
    <property type="entry name" value="TPR-like_helical_dom_sf"/>
</dbReference>
<dbReference type="Pfam" id="PF00593">
    <property type="entry name" value="TonB_dep_Rec_b-barrel"/>
    <property type="match status" value="1"/>
</dbReference>
<comment type="caution">
    <text evidence="16">The sequence shown here is derived from an EMBL/GenBank/DDBJ whole genome shotgun (WGS) entry which is preliminary data.</text>
</comment>
<evidence type="ECO:0000256" key="8">
    <source>
        <dbReference type="ARBA" id="ARBA00023170"/>
    </source>
</evidence>
<dbReference type="Gene3D" id="2.170.130.10">
    <property type="entry name" value="TonB-dependent receptor, plug domain"/>
    <property type="match status" value="1"/>
</dbReference>
<dbReference type="PROSITE" id="PS52016">
    <property type="entry name" value="TONB_DEPENDENT_REC_3"/>
    <property type="match status" value="1"/>
</dbReference>
<dbReference type="Gene3D" id="2.40.170.20">
    <property type="entry name" value="TonB-dependent receptor, beta-barrel domain"/>
    <property type="match status" value="1"/>
</dbReference>
<feature type="repeat" description="TPR" evidence="10">
    <location>
        <begin position="66"/>
        <end position="99"/>
    </location>
</feature>
<gene>
    <name evidence="16" type="ORF">CAP_8663</name>
</gene>
<keyword evidence="10" id="KW-0802">TPR repeat</keyword>
<keyword evidence="6 12" id="KW-0798">TonB box</keyword>
<comment type="similarity">
    <text evidence="11 12">Belongs to the TonB-dependent receptor family.</text>
</comment>
<evidence type="ECO:0000259" key="15">
    <source>
        <dbReference type="Pfam" id="PF08308"/>
    </source>
</evidence>
<evidence type="ECO:0000259" key="13">
    <source>
        <dbReference type="Pfam" id="PF00593"/>
    </source>
</evidence>
<dbReference type="InterPro" id="IPR019734">
    <property type="entry name" value="TPR_rpt"/>
</dbReference>
<feature type="domain" description="TonB-dependent receptor plug" evidence="14">
    <location>
        <begin position="378"/>
        <end position="489"/>
    </location>
</feature>
<dbReference type="Gene3D" id="1.25.40.10">
    <property type="entry name" value="Tetratricopeptide repeat domain"/>
    <property type="match status" value="1"/>
</dbReference>
<dbReference type="PANTHER" id="PTHR30069">
    <property type="entry name" value="TONB-DEPENDENT OUTER MEMBRANE RECEPTOR"/>
    <property type="match status" value="1"/>
</dbReference>
<keyword evidence="8 16" id="KW-0675">Receptor</keyword>
<dbReference type="AlphaFoldDB" id="A0A017TFH3"/>
<evidence type="ECO:0000256" key="5">
    <source>
        <dbReference type="ARBA" id="ARBA00022729"/>
    </source>
</evidence>
<evidence type="ECO:0000256" key="12">
    <source>
        <dbReference type="RuleBase" id="RU003357"/>
    </source>
</evidence>
<evidence type="ECO:0000256" key="3">
    <source>
        <dbReference type="ARBA" id="ARBA00022452"/>
    </source>
</evidence>
<dbReference type="GO" id="GO:0009279">
    <property type="term" value="C:cell outer membrane"/>
    <property type="evidence" value="ECO:0007669"/>
    <property type="project" value="UniProtKB-SubCell"/>
</dbReference>
<dbReference type="SUPFAM" id="SSF48452">
    <property type="entry name" value="TPR-like"/>
    <property type="match status" value="1"/>
</dbReference>
<evidence type="ECO:0000256" key="11">
    <source>
        <dbReference type="PROSITE-ProRule" id="PRU01360"/>
    </source>
</evidence>
<dbReference type="eggNOG" id="COG4206">
    <property type="taxonomic scope" value="Bacteria"/>
</dbReference>
<reference evidence="16 17" key="1">
    <citation type="submission" date="2013-05" db="EMBL/GenBank/DDBJ databases">
        <title>Genome assembly of Chondromyces apiculatus DSM 436.</title>
        <authorList>
            <person name="Sharma G."/>
            <person name="Khatri I."/>
            <person name="Kaur C."/>
            <person name="Mayilraj S."/>
            <person name="Subramanian S."/>
        </authorList>
    </citation>
    <scope>NUCLEOTIDE SEQUENCE [LARGE SCALE GENOMIC DNA]</scope>
    <source>
        <strain evidence="16 17">DSM 436</strain>
    </source>
</reference>
<dbReference type="InterPro" id="IPR037066">
    <property type="entry name" value="Plug_dom_sf"/>
</dbReference>
<evidence type="ECO:0000256" key="1">
    <source>
        <dbReference type="ARBA" id="ARBA00004571"/>
    </source>
</evidence>
<name>A0A017TFH3_9BACT</name>
<feature type="domain" description="TonB-dependent receptor-like beta-barrel" evidence="13">
    <location>
        <begin position="635"/>
        <end position="964"/>
    </location>
</feature>
<keyword evidence="17" id="KW-1185">Reference proteome</keyword>
<dbReference type="SUPFAM" id="SSF56935">
    <property type="entry name" value="Porins"/>
    <property type="match status" value="1"/>
</dbReference>
<evidence type="ECO:0000313" key="16">
    <source>
        <dbReference type="EMBL" id="EYF07540.1"/>
    </source>
</evidence>
<keyword evidence="3 11" id="KW-1134">Transmembrane beta strand</keyword>
<evidence type="ECO:0000256" key="7">
    <source>
        <dbReference type="ARBA" id="ARBA00023136"/>
    </source>
</evidence>
<sequence length="998" mass="107867">MPNVDGARRSPDPPSAPEWRYASRGWLPCPARMRWPGARALIVAAALSGAALAPGVARGDGLADEAEIHFDLGREAFKRRDYLAALDHFLHSNRLVPNRNVTFNIALAYEELGRFADAHRYYVDVRAAEDDPVVVAEIDEAIGRIAPEVAVLRVETSPPGATLYLDRRDLGSRGQSPRPLGLPEGRYRVIAELPGYEPAEIEGVEARRGQVVPVVLELRPIVGTLEIAVRGAPSAAVRVDDEEATPACTAPCALKLSPGRHLLHVSREGFQPVTREVSLAAHATATLAVRLEALSGSLLVRTDERDALVEVDGRPAGFTPTVIQGVLVGKRRVRVSLRGYAPVEREVEVRAGQQSRLLDIQLDPQPEVTTASRYAQSLDDAPASISVVDGREIRAFGYPTVAEALRGVRGVYLSNDHDVVYVGVRGIGEPIDYNTRVLLLSDRHPLNDNVMNSAFLGSEGRTNLHDVERIEVIRGPASVIYGTGAFAGVVNLVPRGRDEPSHVEASIGAYDDHTAQARAAVYYRRSARSGAWLSVAGARSDGIDQPVELREPGSGPRVRIAHGVDAFRSGTLAGRAWDGALTAQWLLTTRTKQVPAGLAHTVFDDPRTVYEDVRMTTELRFEPKIGDTLQIMARAHATGMTFQGDFAHDPMLLEDYRGTRFGLELRAAWLPHPRLRLTVGAEGQANTQASLRGLHEGTTLGEEAYLNVNQPYTFGAGYALAEGSLTRWLSASGGARVDLYDAVGPVPTFRGALIARPARQSTVKLMGGTGFRAPSIYEQFYDDGAQQRPAVDPARGLSLSAESVTSGEVEVTQRFLEIWALTAAVHGSHVSDLIRAVTDAAGTVRYVNSGSAVLAAGAEVELRREWRQGLLVGATYGYQLARYLGLDEASARLVNVPAHLASCRAVVPVFGDLAAAGVRVTVEAPRRIAAESEESTRAALLADLTLSGTIRTLHARYVLGIYNLLDAKHDTPASETFFSLTSRQNRRTLLVDLLVSLP</sequence>
<protein>
    <submittedName>
        <fullName evidence="16">TonB-dependent receptor</fullName>
    </submittedName>
</protein>
<keyword evidence="2 11" id="KW-0813">Transport</keyword>
<organism evidence="16 17">
    <name type="scientific">Chondromyces apiculatus DSM 436</name>
    <dbReference type="NCBI Taxonomy" id="1192034"/>
    <lineage>
        <taxon>Bacteria</taxon>
        <taxon>Pseudomonadati</taxon>
        <taxon>Myxococcota</taxon>
        <taxon>Polyangia</taxon>
        <taxon>Polyangiales</taxon>
        <taxon>Polyangiaceae</taxon>
        <taxon>Chondromyces</taxon>
    </lineage>
</organism>
<keyword evidence="4 11" id="KW-0812">Transmembrane</keyword>
<dbReference type="GO" id="GO:0044718">
    <property type="term" value="P:siderophore transmembrane transport"/>
    <property type="evidence" value="ECO:0007669"/>
    <property type="project" value="TreeGrafter"/>
</dbReference>
<evidence type="ECO:0000256" key="6">
    <source>
        <dbReference type="ARBA" id="ARBA00023077"/>
    </source>
</evidence>
<evidence type="ECO:0000256" key="2">
    <source>
        <dbReference type="ARBA" id="ARBA00022448"/>
    </source>
</evidence>
<dbReference type="InterPro" id="IPR012910">
    <property type="entry name" value="Plug_dom"/>
</dbReference>
<feature type="domain" description="PEGA" evidence="15">
    <location>
        <begin position="151"/>
        <end position="220"/>
    </location>
</feature>
<dbReference type="InterPro" id="IPR013229">
    <property type="entry name" value="PEGA"/>
</dbReference>
<evidence type="ECO:0000259" key="14">
    <source>
        <dbReference type="Pfam" id="PF07715"/>
    </source>
</evidence>
<evidence type="ECO:0000313" key="17">
    <source>
        <dbReference type="Proteomes" id="UP000019678"/>
    </source>
</evidence>
<proteinExistence type="inferred from homology"/>
<dbReference type="GO" id="GO:0015344">
    <property type="term" value="F:siderophore uptake transmembrane transporter activity"/>
    <property type="evidence" value="ECO:0007669"/>
    <property type="project" value="TreeGrafter"/>
</dbReference>
<keyword evidence="5" id="KW-0732">Signal</keyword>
<dbReference type="InterPro" id="IPR000531">
    <property type="entry name" value="Beta-barrel_TonB"/>
</dbReference>
<dbReference type="Pfam" id="PF08308">
    <property type="entry name" value="PEGA"/>
    <property type="match status" value="3"/>
</dbReference>
<keyword evidence="9 11" id="KW-0998">Cell outer membrane</keyword>
<dbReference type="STRING" id="1192034.CAP_8663"/>